<feature type="compositionally biased region" description="Basic and acidic residues" evidence="1">
    <location>
        <begin position="110"/>
        <end position="123"/>
    </location>
</feature>
<dbReference type="CDD" id="cd17470">
    <property type="entry name" value="T3SS_Flik_C"/>
    <property type="match status" value="1"/>
</dbReference>
<dbReference type="InterPro" id="IPR038610">
    <property type="entry name" value="FliK-like_C_sf"/>
</dbReference>
<organism evidence="3">
    <name type="scientific">Selenomonas ruminantium subsp. lactilytica</name>
    <dbReference type="NCBI Taxonomy" id="114197"/>
    <lineage>
        <taxon>Bacteria</taxon>
        <taxon>Bacillati</taxon>
        <taxon>Bacillota</taxon>
        <taxon>Negativicutes</taxon>
        <taxon>Selenomonadales</taxon>
        <taxon>Selenomonadaceae</taxon>
        <taxon>Selenomonas</taxon>
    </lineage>
</organism>
<evidence type="ECO:0000256" key="1">
    <source>
        <dbReference type="SAM" id="MobiDB-lite"/>
    </source>
</evidence>
<evidence type="ECO:0000259" key="2">
    <source>
        <dbReference type="Pfam" id="PF02120"/>
    </source>
</evidence>
<protein>
    <submittedName>
        <fullName evidence="3">Putative flagellar hook-length control protein</fullName>
    </submittedName>
</protein>
<keyword evidence="3" id="KW-0966">Cell projection</keyword>
<dbReference type="EMBL" id="AB622080">
    <property type="protein sequence ID" value="BAK09199.1"/>
    <property type="molecule type" value="Genomic_DNA"/>
</dbReference>
<feature type="compositionally biased region" description="Polar residues" evidence="1">
    <location>
        <begin position="586"/>
        <end position="598"/>
    </location>
</feature>
<accession>F1T2L7</accession>
<keyword evidence="3" id="KW-0969">Cilium</keyword>
<feature type="domain" description="Flagellar hook-length control protein-like C-terminal" evidence="2">
    <location>
        <begin position="686"/>
        <end position="757"/>
    </location>
</feature>
<dbReference type="InterPro" id="IPR021136">
    <property type="entry name" value="Flagellar_hook_control-like_C"/>
</dbReference>
<evidence type="ECO:0000313" key="3">
    <source>
        <dbReference type="EMBL" id="BAK09199.1"/>
    </source>
</evidence>
<feature type="compositionally biased region" description="Low complexity" evidence="1">
    <location>
        <begin position="765"/>
        <end position="775"/>
    </location>
</feature>
<sequence>MVNTASLLTISPQAGAAVKSQTPRMVVKTDASSAGMGKENFGDVLEKAGEEVIGKEVKKAMAKSPAEAQGSAAEARDAKINDDVPEGTEALPKDMGKRGEGTPQESKPQQIKDVKGSEKRIAEPEVSGMEEPAAVMAFTMEGNAQLIMEEVPEAEEVQPSPNLQSLLPQSSGDAQKNKNFLAMLSGQQLKNLRAAGDEGTNAVQAESSAANAAEAGNPQREPLTADLLFRQMGMQPVKEGEPVKANTLLEVQLGNHQLANHQLANPQLANHQLANHQLTNPQLANPQLADRQLFNNQPPNQRVVNPLLNQQVQEVTAAEAVLNKVDPAVIENPAALIKGTEMNLQISGADNGKDTMLNAKGMALFQQSEETMPSRTVGEVMSQVHLQQVGDKVSTVQPAMVQAAAKENILPVDDLFGKVPVTVEKAAVMPSPQPDVMVSPAENRIDTQNVVAEVLTKADVKTPVGEVFIAAEQGIVARQSEPRQEVDSKIQMPLINEEIEAVSPIAVKSQKADMHQWGKRQEQDFRQQIPLQPPTMKDMAEDKGQTLKELSEEKVGDKESVLADEALEDISISNVKPQNADMRQMGNRQEQNFRQQRPLQPPPMEKVADDKGQVVQQLSEEAVGDKAPVSHVQEAPSGSVSTFQQDLADSIRGTERQSEIPQNRNVQDNFQVAKQIVDQARLIRRGENTQMVIKLHPDHLGELTLKVSVSANGAVNASFHSDNAQVRTIIENSLVQLKQELNNQGLKVDNVDVYAGLDDGGLPQGEGQQAWQQNQSHNSSSAGHFTGSLDDYGEEAEGVAAAQQVETDAADGVDYRV</sequence>
<dbReference type="Gene3D" id="3.30.750.140">
    <property type="match status" value="1"/>
</dbReference>
<feature type="region of interest" description="Disordered" evidence="1">
    <location>
        <begin position="621"/>
        <end position="642"/>
    </location>
</feature>
<feature type="compositionally biased region" description="Basic and acidic residues" evidence="1">
    <location>
        <begin position="91"/>
        <end position="100"/>
    </location>
</feature>
<reference evidence="3" key="1">
    <citation type="journal article" date="2011" name="Appl. Environ. Microbiol.">
        <title>Characterization of Lateral Flagella of Selenomonas ruminantium.</title>
        <authorList>
            <person name="Haya S."/>
            <person name="Tokumaru Y."/>
            <person name="Abe N."/>
            <person name="Kaneko J."/>
            <person name="Aizawa S."/>
        </authorList>
    </citation>
    <scope>NUCLEOTIDE SEQUENCE</scope>
    <source>
        <strain evidence="3">TAM6421</strain>
    </source>
</reference>
<dbReference type="AlphaFoldDB" id="F1T2L7"/>
<feature type="region of interest" description="Disordered" evidence="1">
    <location>
        <begin position="60"/>
        <end position="130"/>
    </location>
</feature>
<feature type="region of interest" description="Disordered" evidence="1">
    <location>
        <begin position="758"/>
        <end position="791"/>
    </location>
</feature>
<feature type="compositionally biased region" description="Low complexity" evidence="1">
    <location>
        <begin position="201"/>
        <end position="215"/>
    </location>
</feature>
<proteinExistence type="predicted"/>
<dbReference type="Pfam" id="PF02120">
    <property type="entry name" value="Flg_hook"/>
    <property type="match status" value="1"/>
</dbReference>
<gene>
    <name evidence="3" type="primary">fliK</name>
</gene>
<feature type="region of interest" description="Disordered" evidence="1">
    <location>
        <begin position="196"/>
        <end position="220"/>
    </location>
</feature>
<keyword evidence="3" id="KW-0282">Flagellum</keyword>
<feature type="region of interest" description="Disordered" evidence="1">
    <location>
        <begin position="579"/>
        <end position="606"/>
    </location>
</feature>
<name>F1T2L7_SELRU</name>